<reference evidence="5" key="1">
    <citation type="submission" date="2021-02" db="EMBL/GenBank/DDBJ databases">
        <authorList>
            <person name="Nowell W R."/>
        </authorList>
    </citation>
    <scope>NUCLEOTIDE SEQUENCE</scope>
</reference>
<keyword evidence="2" id="KW-0245">EGF-like domain</keyword>
<dbReference type="PROSITE" id="PS00022">
    <property type="entry name" value="EGF_1"/>
    <property type="match status" value="1"/>
</dbReference>
<evidence type="ECO:0000259" key="4">
    <source>
        <dbReference type="PROSITE" id="PS50026"/>
    </source>
</evidence>
<keyword evidence="1 2" id="KW-1015">Disulfide bond</keyword>
<feature type="domain" description="EGF-like" evidence="4">
    <location>
        <begin position="235"/>
        <end position="267"/>
    </location>
</feature>
<sequence length="479" mass="51670">MLAMSSYTWPFWLTFCCWYCVALTGGKISFLVDPSSSGGDVSSKLKVLLCMDEMKNQDETDIDCGGISCPKCEGMKSCKVNCDCISGICKDNMCVPSASCQDKVQNQDETDTDCGGSKCQKCEDSKICKDNCDCASGICTSNKICVFGGFSIIATTSTTAATTSTTAATTTTTAYNGGNAYNWGFQIQKNGNLVFNDTGGQVGVIGANNNDVSKTNQYVYNKTVAVNVKKCTSKPKVTCVPECKNNGTCVSQNNCSCPSDYTGPTCEIQSIGLCRDNEILDKKPILLVTFGNGLSKYSQVTPDRFNFTTTYKQQFQPTTYDGSFSFINRVPNDFNNDWHTDATDHTGDPGGYMFLINADEQPGQFYNGAVNNLCIGLRYEFSVYLANIMKLTGRIKPSVRFEVRSPSLGNRLLAQLSSGDVPEDTTLTWRKYGLSFIAPSSTVVLLMISDAPGGGGNDLAIDDIALTVCSHKGSGFCPS</sequence>
<feature type="signal peptide" evidence="3">
    <location>
        <begin position="1"/>
        <end position="22"/>
    </location>
</feature>
<dbReference type="PROSITE" id="PS50026">
    <property type="entry name" value="EGF_3"/>
    <property type="match status" value="1"/>
</dbReference>
<comment type="caution">
    <text evidence="5">The sequence shown here is derived from an EMBL/GenBank/DDBJ whole genome shotgun (WGS) entry which is preliminary data.</text>
</comment>
<dbReference type="AlphaFoldDB" id="A0A814BH10"/>
<evidence type="ECO:0000256" key="1">
    <source>
        <dbReference type="ARBA" id="ARBA00023157"/>
    </source>
</evidence>
<evidence type="ECO:0000256" key="2">
    <source>
        <dbReference type="PROSITE-ProRule" id="PRU00076"/>
    </source>
</evidence>
<feature type="disulfide bond" evidence="2">
    <location>
        <begin position="239"/>
        <end position="249"/>
    </location>
</feature>
<dbReference type="EMBL" id="CAJNOH010000174">
    <property type="protein sequence ID" value="CAF0926787.1"/>
    <property type="molecule type" value="Genomic_DNA"/>
</dbReference>
<proteinExistence type="predicted"/>
<keyword evidence="3" id="KW-0732">Signal</keyword>
<comment type="caution">
    <text evidence="2">Lacks conserved residue(s) required for the propagation of feature annotation.</text>
</comment>
<evidence type="ECO:0000313" key="6">
    <source>
        <dbReference type="Proteomes" id="UP000663854"/>
    </source>
</evidence>
<feature type="chain" id="PRO_5032431539" description="EGF-like domain-containing protein" evidence="3">
    <location>
        <begin position="23"/>
        <end position="479"/>
    </location>
</feature>
<evidence type="ECO:0000313" key="5">
    <source>
        <dbReference type="EMBL" id="CAF0926787.1"/>
    </source>
</evidence>
<gene>
    <name evidence="5" type="ORF">PYM288_LOCUS10834</name>
</gene>
<dbReference type="InterPro" id="IPR000742">
    <property type="entry name" value="EGF"/>
</dbReference>
<accession>A0A814BH10</accession>
<organism evidence="5 6">
    <name type="scientific">Rotaria sordida</name>
    <dbReference type="NCBI Taxonomy" id="392033"/>
    <lineage>
        <taxon>Eukaryota</taxon>
        <taxon>Metazoa</taxon>
        <taxon>Spiralia</taxon>
        <taxon>Gnathifera</taxon>
        <taxon>Rotifera</taxon>
        <taxon>Eurotatoria</taxon>
        <taxon>Bdelloidea</taxon>
        <taxon>Philodinida</taxon>
        <taxon>Philodinidae</taxon>
        <taxon>Rotaria</taxon>
    </lineage>
</organism>
<dbReference type="Pfam" id="PF07974">
    <property type="entry name" value="EGF_2"/>
    <property type="match status" value="1"/>
</dbReference>
<evidence type="ECO:0000256" key="3">
    <source>
        <dbReference type="SAM" id="SignalP"/>
    </source>
</evidence>
<dbReference type="SUPFAM" id="SSF57196">
    <property type="entry name" value="EGF/Laminin"/>
    <property type="match status" value="1"/>
</dbReference>
<dbReference type="Gene3D" id="2.10.25.10">
    <property type="entry name" value="Laminin"/>
    <property type="match status" value="1"/>
</dbReference>
<name>A0A814BH10_9BILA</name>
<protein>
    <recommendedName>
        <fullName evidence="4">EGF-like domain-containing protein</fullName>
    </recommendedName>
</protein>
<dbReference type="InterPro" id="IPR013111">
    <property type="entry name" value="EGF_extracell"/>
</dbReference>
<dbReference type="Proteomes" id="UP000663854">
    <property type="component" value="Unassembled WGS sequence"/>
</dbReference>
<feature type="disulfide bond" evidence="2">
    <location>
        <begin position="257"/>
        <end position="266"/>
    </location>
</feature>